<sequence>MKYDSHLAVSAIILLLTAGVFLGVGATNLSTRPLYSGPVCVVFGSLFLLASVLMCKYASKGPHPGPVVKIHRNPLRKVGQNIPHKQKSKTDPAANSQQDPSIKNWKNPAENTKERDKVEITRFSHTAV</sequence>
<dbReference type="Proteomes" id="UP000499080">
    <property type="component" value="Unassembled WGS sequence"/>
</dbReference>
<comment type="caution">
    <text evidence="3">The sequence shown here is derived from an EMBL/GenBank/DDBJ whole genome shotgun (WGS) entry which is preliminary data.</text>
</comment>
<evidence type="ECO:0000256" key="1">
    <source>
        <dbReference type="SAM" id="MobiDB-lite"/>
    </source>
</evidence>
<dbReference type="OrthoDB" id="6427627at2759"/>
<reference evidence="3 4" key="1">
    <citation type="journal article" date="2019" name="Sci. Rep.">
        <title>Orb-weaving spider Araneus ventricosus genome elucidates the spidroin gene catalogue.</title>
        <authorList>
            <person name="Kono N."/>
            <person name="Nakamura H."/>
            <person name="Ohtoshi R."/>
            <person name="Moran D.A.P."/>
            <person name="Shinohara A."/>
            <person name="Yoshida Y."/>
            <person name="Fujiwara M."/>
            <person name="Mori M."/>
            <person name="Tomita M."/>
            <person name="Arakawa K."/>
        </authorList>
    </citation>
    <scope>NUCLEOTIDE SEQUENCE [LARGE SCALE GENOMIC DNA]</scope>
</reference>
<keyword evidence="2" id="KW-0472">Membrane</keyword>
<protein>
    <submittedName>
        <fullName evidence="3">Uncharacterized protein</fullName>
    </submittedName>
</protein>
<keyword evidence="2" id="KW-1133">Transmembrane helix</keyword>
<gene>
    <name evidence="3" type="ORF">AVEN_241382_1</name>
</gene>
<evidence type="ECO:0000313" key="3">
    <source>
        <dbReference type="EMBL" id="GBN23690.1"/>
    </source>
</evidence>
<keyword evidence="4" id="KW-1185">Reference proteome</keyword>
<proteinExistence type="predicted"/>
<keyword evidence="2" id="KW-0812">Transmembrane</keyword>
<feature type="region of interest" description="Disordered" evidence="1">
    <location>
        <begin position="68"/>
        <end position="128"/>
    </location>
</feature>
<accession>A0A4Y2MBC3</accession>
<organism evidence="3 4">
    <name type="scientific">Araneus ventricosus</name>
    <name type="common">Orbweaver spider</name>
    <name type="synonym">Epeira ventricosa</name>
    <dbReference type="NCBI Taxonomy" id="182803"/>
    <lineage>
        <taxon>Eukaryota</taxon>
        <taxon>Metazoa</taxon>
        <taxon>Ecdysozoa</taxon>
        <taxon>Arthropoda</taxon>
        <taxon>Chelicerata</taxon>
        <taxon>Arachnida</taxon>
        <taxon>Araneae</taxon>
        <taxon>Araneomorphae</taxon>
        <taxon>Entelegynae</taxon>
        <taxon>Araneoidea</taxon>
        <taxon>Araneidae</taxon>
        <taxon>Araneus</taxon>
    </lineage>
</organism>
<feature type="transmembrane region" description="Helical" evidence="2">
    <location>
        <begin position="35"/>
        <end position="55"/>
    </location>
</feature>
<feature type="compositionally biased region" description="Basic and acidic residues" evidence="1">
    <location>
        <begin position="111"/>
        <end position="122"/>
    </location>
</feature>
<evidence type="ECO:0000313" key="4">
    <source>
        <dbReference type="Proteomes" id="UP000499080"/>
    </source>
</evidence>
<dbReference type="AlphaFoldDB" id="A0A4Y2MBC3"/>
<evidence type="ECO:0000256" key="2">
    <source>
        <dbReference type="SAM" id="Phobius"/>
    </source>
</evidence>
<name>A0A4Y2MBC3_ARAVE</name>
<dbReference type="EMBL" id="BGPR01007028">
    <property type="protein sequence ID" value="GBN23690.1"/>
    <property type="molecule type" value="Genomic_DNA"/>
</dbReference>